<dbReference type="PANTHER" id="PTHR43065">
    <property type="entry name" value="SENSOR HISTIDINE KINASE"/>
    <property type="match status" value="1"/>
</dbReference>
<evidence type="ECO:0000256" key="4">
    <source>
        <dbReference type="ARBA" id="ARBA00022679"/>
    </source>
</evidence>
<dbReference type="InterPro" id="IPR035965">
    <property type="entry name" value="PAS-like_dom_sf"/>
</dbReference>
<dbReference type="PROSITE" id="PS50112">
    <property type="entry name" value="PAS"/>
    <property type="match status" value="1"/>
</dbReference>
<feature type="domain" description="Histidine kinase" evidence="14">
    <location>
        <begin position="144"/>
        <end position="356"/>
    </location>
</feature>
<evidence type="ECO:0000256" key="13">
    <source>
        <dbReference type="ARBA" id="ARBA00043094"/>
    </source>
</evidence>
<comment type="function">
    <text evidence="10">Member of the two-component regulatory system NtrB/NtrC, which controls expression of the nitrogen-regulated (ntr) genes in response to nitrogen limitation. Under conditions of nitrogen limitation, NtrB autophosphorylates and transfers the phosphoryl group to NtrC. In the presence of nitrogen, acts as a phosphatase that dephosphorylates and inactivates NtrC.</text>
</comment>
<dbReference type="InterPro" id="IPR000014">
    <property type="entry name" value="PAS"/>
</dbReference>
<dbReference type="Gene3D" id="1.10.287.130">
    <property type="match status" value="1"/>
</dbReference>
<dbReference type="SUPFAM" id="SSF55874">
    <property type="entry name" value="ATPase domain of HSP90 chaperone/DNA topoisomerase II/histidine kinase"/>
    <property type="match status" value="1"/>
</dbReference>
<evidence type="ECO:0000259" key="15">
    <source>
        <dbReference type="PROSITE" id="PS50112"/>
    </source>
</evidence>
<evidence type="ECO:0000256" key="3">
    <source>
        <dbReference type="ARBA" id="ARBA00022553"/>
    </source>
</evidence>
<dbReference type="InterPro" id="IPR036890">
    <property type="entry name" value="HATPase_C_sf"/>
</dbReference>
<dbReference type="Gene3D" id="3.30.565.10">
    <property type="entry name" value="Histidine kinase-like ATPase, C-terminal domain"/>
    <property type="match status" value="1"/>
</dbReference>
<dbReference type="InterPro" id="IPR013656">
    <property type="entry name" value="PAS_4"/>
</dbReference>
<accession>A0A370D7Q5</accession>
<evidence type="ECO:0000313" key="17">
    <source>
        <dbReference type="Proteomes" id="UP000254771"/>
    </source>
</evidence>
<dbReference type="InterPro" id="IPR036097">
    <property type="entry name" value="HisK_dim/P_sf"/>
</dbReference>
<dbReference type="NCBIfam" id="NF008293">
    <property type="entry name" value="PRK11073.1"/>
    <property type="match status" value="1"/>
</dbReference>
<keyword evidence="5" id="KW-0547">Nucleotide-binding</keyword>
<evidence type="ECO:0000256" key="11">
    <source>
        <dbReference type="ARBA" id="ARBA00039567"/>
    </source>
</evidence>
<evidence type="ECO:0000256" key="10">
    <source>
        <dbReference type="ARBA" id="ARBA00037696"/>
    </source>
</evidence>
<evidence type="ECO:0000256" key="1">
    <source>
        <dbReference type="ARBA" id="ARBA00000085"/>
    </source>
</evidence>
<keyword evidence="8" id="KW-0902">Two-component regulatory system</keyword>
<evidence type="ECO:0000256" key="12">
    <source>
        <dbReference type="ARBA" id="ARBA00042313"/>
    </source>
</evidence>
<dbReference type="NCBIfam" id="TIGR00229">
    <property type="entry name" value="sensory_box"/>
    <property type="match status" value="1"/>
</dbReference>
<sequence>MDKQQQRSTLERRVLENLSSSILLFDQAFILKYINPAGEMLFAVSARQVIGQQAADLIHCPGGTVESNLRRASESGQPFTEREITLPLADGREITVDCTVVPLRDNNGEEELLVELQQLDRQLRINREEELISQGQVSRALVRGMAHEIKNPLGGLRGAAQLLERELPDEALKEYTQTIIAEADRLQNLVNSMLGPNRLPQKRPFSIHQVLERICNLVQVEAGDRLRIQKNYDPSIPDVVGDFDQLIQALLNILRNAVQAVGNKGVVGLKTRVLRQFTIGNERHRLVLKVDIFDNGPGIPESLQNRIFFPMVSGSSDGMGVGLSIAQSLINQHRGLIEFASRPGETIFTVLLPLESS</sequence>
<dbReference type="SUPFAM" id="SSF47384">
    <property type="entry name" value="Homodimeric domain of signal transducing histidine kinase"/>
    <property type="match status" value="1"/>
</dbReference>
<evidence type="ECO:0000256" key="8">
    <source>
        <dbReference type="ARBA" id="ARBA00023012"/>
    </source>
</evidence>
<feature type="domain" description="PAS" evidence="15">
    <location>
        <begin position="7"/>
        <end position="59"/>
    </location>
</feature>
<proteinExistence type="predicted"/>
<name>A0A370D7Q5_9GAMM</name>
<reference evidence="16 17" key="1">
    <citation type="journal article" date="2018" name="ISME J.">
        <title>Endosymbiont genomes yield clues of tubeworm success.</title>
        <authorList>
            <person name="Li Y."/>
            <person name="Liles M.R."/>
            <person name="Halanych K.M."/>
        </authorList>
    </citation>
    <scope>NUCLEOTIDE SEQUENCE [LARGE SCALE GENOMIC DNA]</scope>
    <source>
        <strain evidence="16">A1462</strain>
    </source>
</reference>
<dbReference type="EMBL" id="QFXE01000023">
    <property type="protein sequence ID" value="RDH80982.1"/>
    <property type="molecule type" value="Genomic_DNA"/>
</dbReference>
<evidence type="ECO:0000259" key="14">
    <source>
        <dbReference type="PROSITE" id="PS50109"/>
    </source>
</evidence>
<gene>
    <name evidence="16" type="ORF">DIZ78_18170</name>
</gene>
<dbReference type="InterPro" id="IPR003661">
    <property type="entry name" value="HisK_dim/P_dom"/>
</dbReference>
<comment type="catalytic activity">
    <reaction evidence="1">
        <text>ATP + protein L-histidine = ADP + protein N-phospho-L-histidine.</text>
        <dbReference type="EC" id="2.7.13.3"/>
    </reaction>
</comment>
<evidence type="ECO:0000256" key="7">
    <source>
        <dbReference type="ARBA" id="ARBA00022840"/>
    </source>
</evidence>
<dbReference type="AlphaFoldDB" id="A0A370D7Q5"/>
<dbReference type="Gene3D" id="3.30.450.20">
    <property type="entry name" value="PAS domain"/>
    <property type="match status" value="1"/>
</dbReference>
<evidence type="ECO:0000256" key="9">
    <source>
        <dbReference type="ARBA" id="ARBA00023231"/>
    </source>
</evidence>
<dbReference type="CDD" id="cd00082">
    <property type="entry name" value="HisKA"/>
    <property type="match status" value="1"/>
</dbReference>
<dbReference type="PRINTS" id="PR00344">
    <property type="entry name" value="BCTRLSENSOR"/>
</dbReference>
<dbReference type="InterPro" id="IPR003594">
    <property type="entry name" value="HATPase_dom"/>
</dbReference>
<dbReference type="SMART" id="SM00091">
    <property type="entry name" value="PAS"/>
    <property type="match status" value="1"/>
</dbReference>
<keyword evidence="7" id="KW-0067">ATP-binding</keyword>
<keyword evidence="6" id="KW-0418">Kinase</keyword>
<dbReference type="SMART" id="SM00388">
    <property type="entry name" value="HisKA"/>
    <property type="match status" value="1"/>
</dbReference>
<dbReference type="Pfam" id="PF00512">
    <property type="entry name" value="HisKA"/>
    <property type="match status" value="1"/>
</dbReference>
<dbReference type="Pfam" id="PF08448">
    <property type="entry name" value="PAS_4"/>
    <property type="match status" value="1"/>
</dbReference>
<dbReference type="PANTHER" id="PTHR43065:SF16">
    <property type="entry name" value="SENSORY HISTIDINE KINASE_PHOSPHATASE NTRB"/>
    <property type="match status" value="1"/>
</dbReference>
<dbReference type="Pfam" id="PF02518">
    <property type="entry name" value="HATPase_c"/>
    <property type="match status" value="1"/>
</dbReference>
<evidence type="ECO:0000256" key="6">
    <source>
        <dbReference type="ARBA" id="ARBA00022777"/>
    </source>
</evidence>
<keyword evidence="17" id="KW-1185">Reference proteome</keyword>
<dbReference type="SUPFAM" id="SSF55785">
    <property type="entry name" value="PYP-like sensor domain (PAS domain)"/>
    <property type="match status" value="1"/>
</dbReference>
<dbReference type="SMART" id="SM00387">
    <property type="entry name" value="HATPase_c"/>
    <property type="match status" value="1"/>
</dbReference>
<organism evidence="16 17">
    <name type="scientific">endosymbiont of Escarpia spicata</name>
    <dbReference type="NCBI Taxonomy" id="2200908"/>
    <lineage>
        <taxon>Bacteria</taxon>
        <taxon>Pseudomonadati</taxon>
        <taxon>Pseudomonadota</taxon>
        <taxon>Gammaproteobacteria</taxon>
        <taxon>sulfur-oxidizing symbionts</taxon>
    </lineage>
</organism>
<keyword evidence="9" id="KW-0535">Nitrogen fixation</keyword>
<dbReference type="InterPro" id="IPR005467">
    <property type="entry name" value="His_kinase_dom"/>
</dbReference>
<dbReference type="PROSITE" id="PS50109">
    <property type="entry name" value="HIS_KIN"/>
    <property type="match status" value="1"/>
</dbReference>
<evidence type="ECO:0000313" key="16">
    <source>
        <dbReference type="EMBL" id="RDH80982.1"/>
    </source>
</evidence>
<dbReference type="GO" id="GO:0005524">
    <property type="term" value="F:ATP binding"/>
    <property type="evidence" value="ECO:0007669"/>
    <property type="project" value="UniProtKB-KW"/>
</dbReference>
<dbReference type="EC" id="2.7.13.3" evidence="2"/>
<keyword evidence="4" id="KW-0808">Transferase</keyword>
<dbReference type="Proteomes" id="UP000254771">
    <property type="component" value="Unassembled WGS sequence"/>
</dbReference>
<protein>
    <recommendedName>
        <fullName evidence="11">Sensory histidine kinase/phosphatase NtrB</fullName>
        <ecNumber evidence="2">2.7.13.3</ecNumber>
    </recommendedName>
    <alternativeName>
        <fullName evidence="12">Nitrogen regulation protein NR(II)</fullName>
    </alternativeName>
    <alternativeName>
        <fullName evidence="13">Nitrogen regulator II</fullName>
    </alternativeName>
</protein>
<dbReference type="GO" id="GO:0000155">
    <property type="term" value="F:phosphorelay sensor kinase activity"/>
    <property type="evidence" value="ECO:0007669"/>
    <property type="project" value="InterPro"/>
</dbReference>
<comment type="caution">
    <text evidence="16">The sequence shown here is derived from an EMBL/GenBank/DDBJ whole genome shotgun (WGS) entry which is preliminary data.</text>
</comment>
<evidence type="ECO:0000256" key="2">
    <source>
        <dbReference type="ARBA" id="ARBA00012438"/>
    </source>
</evidence>
<evidence type="ECO:0000256" key="5">
    <source>
        <dbReference type="ARBA" id="ARBA00022741"/>
    </source>
</evidence>
<keyword evidence="3" id="KW-0597">Phosphoprotein</keyword>
<dbReference type="InterPro" id="IPR004358">
    <property type="entry name" value="Sig_transdc_His_kin-like_C"/>
</dbReference>
<dbReference type="CDD" id="cd00130">
    <property type="entry name" value="PAS"/>
    <property type="match status" value="1"/>
</dbReference>